<feature type="non-terminal residue" evidence="3">
    <location>
        <position position="318"/>
    </location>
</feature>
<reference evidence="3" key="1">
    <citation type="submission" date="2023-10" db="EMBL/GenBank/DDBJ databases">
        <title>Genome assembly of Pristionchus species.</title>
        <authorList>
            <person name="Yoshida K."/>
            <person name="Sommer R.J."/>
        </authorList>
    </citation>
    <scope>NUCLEOTIDE SEQUENCE</scope>
    <source>
        <strain evidence="3">RS5133</strain>
    </source>
</reference>
<feature type="compositionally biased region" description="Gly residues" evidence="1">
    <location>
        <begin position="187"/>
        <end position="197"/>
    </location>
</feature>
<dbReference type="AlphaFoldDB" id="A0AAV5WIH8"/>
<keyword evidence="2" id="KW-0472">Membrane</keyword>
<keyword evidence="4" id="KW-1185">Reference proteome</keyword>
<feature type="compositionally biased region" description="Low complexity" evidence="1">
    <location>
        <begin position="82"/>
        <end position="92"/>
    </location>
</feature>
<feature type="compositionally biased region" description="Basic and acidic residues" evidence="1">
    <location>
        <begin position="268"/>
        <end position="297"/>
    </location>
</feature>
<organism evidence="3 4">
    <name type="scientific">Pristionchus fissidentatus</name>
    <dbReference type="NCBI Taxonomy" id="1538716"/>
    <lineage>
        <taxon>Eukaryota</taxon>
        <taxon>Metazoa</taxon>
        <taxon>Ecdysozoa</taxon>
        <taxon>Nematoda</taxon>
        <taxon>Chromadorea</taxon>
        <taxon>Rhabditida</taxon>
        <taxon>Rhabditina</taxon>
        <taxon>Diplogasteromorpha</taxon>
        <taxon>Diplogasteroidea</taxon>
        <taxon>Neodiplogasteridae</taxon>
        <taxon>Pristionchus</taxon>
    </lineage>
</organism>
<gene>
    <name evidence="3" type="ORF">PFISCL1PPCAC_23044</name>
</gene>
<comment type="caution">
    <text evidence="3">The sequence shown here is derived from an EMBL/GenBank/DDBJ whole genome shotgun (WGS) entry which is preliminary data.</text>
</comment>
<keyword evidence="2" id="KW-0812">Transmembrane</keyword>
<evidence type="ECO:0000256" key="2">
    <source>
        <dbReference type="SAM" id="Phobius"/>
    </source>
</evidence>
<keyword evidence="2" id="KW-1133">Transmembrane helix</keyword>
<dbReference type="Proteomes" id="UP001432322">
    <property type="component" value="Unassembled WGS sequence"/>
</dbReference>
<feature type="region of interest" description="Disordered" evidence="1">
    <location>
        <begin position="268"/>
        <end position="318"/>
    </location>
</feature>
<feature type="compositionally biased region" description="Basic and acidic residues" evidence="1">
    <location>
        <begin position="227"/>
        <end position="250"/>
    </location>
</feature>
<evidence type="ECO:0000313" key="3">
    <source>
        <dbReference type="EMBL" id="GMT31747.1"/>
    </source>
</evidence>
<evidence type="ECO:0000313" key="4">
    <source>
        <dbReference type="Proteomes" id="UP001432322"/>
    </source>
</evidence>
<feature type="transmembrane region" description="Helical" evidence="2">
    <location>
        <begin position="18"/>
        <end position="38"/>
    </location>
</feature>
<feature type="region of interest" description="Disordered" evidence="1">
    <location>
        <begin position="167"/>
        <end position="252"/>
    </location>
</feature>
<evidence type="ECO:0000256" key="1">
    <source>
        <dbReference type="SAM" id="MobiDB-lite"/>
    </source>
</evidence>
<accession>A0AAV5WIH8</accession>
<protein>
    <submittedName>
        <fullName evidence="3">Uncharacterized protein</fullName>
    </submittedName>
</protein>
<proteinExistence type="predicted"/>
<feature type="region of interest" description="Disordered" evidence="1">
    <location>
        <begin position="55"/>
        <end position="155"/>
    </location>
</feature>
<sequence>MVLETVAGVAAVEPGLQLLLSLGSLITMVTVLTACVCCKKPMKHRGDDVEEAYGVIPADDPTSPRVNFRFGNGSHAGDRHSQPASKQSSSSAFGPRTSAPIHSHPPRALPPIPADDEGTSGAKSVGRAASSEEERESIEYADGPGQGATAGTYDIIDDDDIDQLYSSVRPQARRYDYPQFKRTTPPAGGGPTAGGGATTQQRLQQPPPSDPTYQSASQIYGPPVSEDPYRPEGRAGRSSDDVEGELDHLYSKGGSDWYISRRQWTVREREVKIRRSGSRERNWERDGGEETRSDDSRPTASLAGLPGSRVGSTSGGGD</sequence>
<name>A0AAV5WIH8_9BILA</name>
<dbReference type="EMBL" id="BTSY01000006">
    <property type="protein sequence ID" value="GMT31747.1"/>
    <property type="molecule type" value="Genomic_DNA"/>
</dbReference>